<dbReference type="Gene3D" id="3.30.300.30">
    <property type="match status" value="1"/>
</dbReference>
<accession>A0ABS0AV90</accession>
<dbReference type="InterPro" id="IPR042099">
    <property type="entry name" value="ANL_N_sf"/>
</dbReference>
<dbReference type="Gene3D" id="3.40.50.12780">
    <property type="entry name" value="N-terminal domain of ligase-like"/>
    <property type="match status" value="1"/>
</dbReference>
<evidence type="ECO:0000313" key="3">
    <source>
        <dbReference type="EMBL" id="MBF5058048.1"/>
    </source>
</evidence>
<dbReference type="PANTHER" id="PTHR43767">
    <property type="entry name" value="LONG-CHAIN-FATTY-ACID--COA LIGASE"/>
    <property type="match status" value="1"/>
</dbReference>
<dbReference type="InterPro" id="IPR050237">
    <property type="entry name" value="ATP-dep_AMP-bd_enzyme"/>
</dbReference>
<dbReference type="Pfam" id="PF00501">
    <property type="entry name" value="AMP-binding"/>
    <property type="match status" value="1"/>
</dbReference>
<sequence length="503" mass="56510">MTITIDQALKWHATYNPRRLAVQDDHKKESYAELWQRSVQLVLAMKAAGVKKNDKISVLLPNCAQFIEIYHAAALYGIAVVPINFRLAPREAQYIIEHSESKLLFYYSDFSDLVKEINIKDTPVAFIKIGPGREDDDEYNDFIGKYDDKGFDGDSDGDRYDVPFYQGYTSGTTGTPKGCVNPLGPFSEQLTRIIGTYRFESSDRQLMPAPLFHEAPALFSLAQIFAGGSLLLTKDPAPENIAEIINKQSPTNIFMVPTMWETLTISPEVDRVKSKTLRLLVSGGSALLTHTRDKLFKAFPDADVNEFYGGTEVGLVSNITKDEMLRNYRSVGRPVFGKYIKIIGEDGEEVTPGEVGEIYMAGQLMLREYYKNPEATAKARLGEWLTLGDLGSIDDDGYLYIVDRKKDMIISGGENIFPAEIENVISKMPEVFMCAVVGQPDPRWGEVVTAYVVPAPGAHISKEEVQRFCAQELANFKIPKEVYFKRELPMSAFGKILRRELRQ</sequence>
<dbReference type="PANTHER" id="PTHR43767:SF1">
    <property type="entry name" value="NONRIBOSOMAL PEPTIDE SYNTHASE PES1 (EUROFUNG)-RELATED"/>
    <property type="match status" value="1"/>
</dbReference>
<feature type="domain" description="AMP-binding enzyme C-terminal" evidence="2">
    <location>
        <begin position="420"/>
        <end position="495"/>
    </location>
</feature>
<keyword evidence="4" id="KW-1185">Reference proteome</keyword>
<protein>
    <submittedName>
        <fullName evidence="3">Acyl-CoA synthetase</fullName>
    </submittedName>
</protein>
<dbReference type="EMBL" id="ARXX01000072">
    <property type="protein sequence ID" value="MBF5058048.1"/>
    <property type="molecule type" value="Genomic_DNA"/>
</dbReference>
<dbReference type="InterPro" id="IPR000873">
    <property type="entry name" value="AMP-dep_synth/lig_dom"/>
</dbReference>
<reference evidence="3 4" key="1">
    <citation type="submission" date="2012-09" db="EMBL/GenBank/DDBJ databases">
        <title>Genome Sequence of alkane-degrading Bacterium Alcanivorax sp. 521-1.</title>
        <authorList>
            <person name="Lai Q."/>
            <person name="Shao Z."/>
        </authorList>
    </citation>
    <scope>NUCLEOTIDE SEQUENCE [LARGE SCALE GENOMIC DNA]</scope>
    <source>
        <strain evidence="3 4">521-1</strain>
    </source>
</reference>
<organism evidence="3 4">
    <name type="scientific">Alloalcanivorax profundimaris</name>
    <dbReference type="NCBI Taxonomy" id="2735259"/>
    <lineage>
        <taxon>Bacteria</taxon>
        <taxon>Pseudomonadati</taxon>
        <taxon>Pseudomonadota</taxon>
        <taxon>Gammaproteobacteria</taxon>
        <taxon>Oceanospirillales</taxon>
        <taxon>Alcanivoracaceae</taxon>
        <taxon>Alloalcanivorax</taxon>
    </lineage>
</organism>
<dbReference type="SUPFAM" id="SSF56801">
    <property type="entry name" value="Acetyl-CoA synthetase-like"/>
    <property type="match status" value="1"/>
</dbReference>
<evidence type="ECO:0000259" key="2">
    <source>
        <dbReference type="Pfam" id="PF13193"/>
    </source>
</evidence>
<gene>
    <name evidence="3" type="ORF">Y5W_03342</name>
</gene>
<dbReference type="InterPro" id="IPR045851">
    <property type="entry name" value="AMP-bd_C_sf"/>
</dbReference>
<dbReference type="InterPro" id="IPR025110">
    <property type="entry name" value="AMP-bd_C"/>
</dbReference>
<name>A0ABS0AV90_9GAMM</name>
<evidence type="ECO:0000313" key="4">
    <source>
        <dbReference type="Proteomes" id="UP000662703"/>
    </source>
</evidence>
<feature type="domain" description="AMP-dependent synthetase/ligase" evidence="1">
    <location>
        <begin position="10"/>
        <end position="370"/>
    </location>
</feature>
<dbReference type="RefSeq" id="WP_194866122.1">
    <property type="nucleotide sequence ID" value="NZ_ARXX01000072.1"/>
</dbReference>
<dbReference type="Proteomes" id="UP000662703">
    <property type="component" value="Unassembled WGS sequence"/>
</dbReference>
<evidence type="ECO:0000259" key="1">
    <source>
        <dbReference type="Pfam" id="PF00501"/>
    </source>
</evidence>
<comment type="caution">
    <text evidence="3">The sequence shown here is derived from an EMBL/GenBank/DDBJ whole genome shotgun (WGS) entry which is preliminary data.</text>
</comment>
<dbReference type="Pfam" id="PF13193">
    <property type="entry name" value="AMP-binding_C"/>
    <property type="match status" value="1"/>
</dbReference>
<proteinExistence type="predicted"/>